<accession>A0ABP9UST4</accession>
<evidence type="ECO:0000313" key="1">
    <source>
        <dbReference type="EMBL" id="GAA5484595.1"/>
    </source>
</evidence>
<evidence type="ECO:0000313" key="2">
    <source>
        <dbReference type="Proteomes" id="UP001476282"/>
    </source>
</evidence>
<keyword evidence="2" id="KW-1185">Reference proteome</keyword>
<dbReference type="EMBL" id="BAABRI010000029">
    <property type="protein sequence ID" value="GAA5484595.1"/>
    <property type="molecule type" value="Genomic_DNA"/>
</dbReference>
<proteinExistence type="predicted"/>
<dbReference type="RefSeq" id="WP_353568699.1">
    <property type="nucleotide sequence ID" value="NZ_BAABRI010000029.1"/>
</dbReference>
<dbReference type="Proteomes" id="UP001476282">
    <property type="component" value="Unassembled WGS sequence"/>
</dbReference>
<organism evidence="1 2">
    <name type="scientific">Haloferula sargassicola</name>
    <dbReference type="NCBI Taxonomy" id="490096"/>
    <lineage>
        <taxon>Bacteria</taxon>
        <taxon>Pseudomonadati</taxon>
        <taxon>Verrucomicrobiota</taxon>
        <taxon>Verrucomicrobiia</taxon>
        <taxon>Verrucomicrobiales</taxon>
        <taxon>Verrucomicrobiaceae</taxon>
        <taxon>Haloferula</taxon>
    </lineage>
</organism>
<reference evidence="1 2" key="1">
    <citation type="submission" date="2024-02" db="EMBL/GenBank/DDBJ databases">
        <title>Haloferula sargassicola NBRC 104335.</title>
        <authorList>
            <person name="Ichikawa N."/>
            <person name="Katano-Makiyama Y."/>
            <person name="Hidaka K."/>
        </authorList>
    </citation>
    <scope>NUCLEOTIDE SEQUENCE [LARGE SCALE GENOMIC DNA]</scope>
    <source>
        <strain evidence="1 2">NBRC 104335</strain>
    </source>
</reference>
<protein>
    <submittedName>
        <fullName evidence="1">Uncharacterized protein</fullName>
    </submittedName>
</protein>
<gene>
    <name evidence="1" type="ORF">Hsar01_03840</name>
</gene>
<name>A0ABP9UST4_9BACT</name>
<comment type="caution">
    <text evidence="1">The sequence shown here is derived from an EMBL/GenBank/DDBJ whole genome shotgun (WGS) entry which is preliminary data.</text>
</comment>
<sequence>MRDRSLTSLEPHYFVVVNADPLGDQLLLLTVASSQVEKVKRRRSREPASTVVEIGEAEYADFTKDSVIDCNQVFTKSLADLCSQWGRKEIVAKLDLPASLLDKLRLGIRDSRLVSEADKRKICGGETTDTKP</sequence>